<accession>A0A061FXN0</accession>
<protein>
    <submittedName>
        <fullName evidence="1">Uncharacterized protein</fullName>
    </submittedName>
</protein>
<dbReference type="InParanoid" id="A0A061FXN0"/>
<dbReference type="EMBL" id="CM001881">
    <property type="protein sequence ID" value="EOY21813.1"/>
    <property type="molecule type" value="Genomic_DNA"/>
</dbReference>
<reference evidence="1 2" key="1">
    <citation type="journal article" date="2013" name="Genome Biol.">
        <title>The genome sequence of the most widely cultivated cacao type and its use to identify candidate genes regulating pod color.</title>
        <authorList>
            <person name="Motamayor J.C."/>
            <person name="Mockaitis K."/>
            <person name="Schmutz J."/>
            <person name="Haiminen N."/>
            <person name="Iii D.L."/>
            <person name="Cornejo O."/>
            <person name="Findley S.D."/>
            <person name="Zheng P."/>
            <person name="Utro F."/>
            <person name="Royaert S."/>
            <person name="Saski C."/>
            <person name="Jenkins J."/>
            <person name="Podicheti R."/>
            <person name="Zhao M."/>
            <person name="Scheffler B.E."/>
            <person name="Stack J.C."/>
            <person name="Feltus F.A."/>
            <person name="Mustiga G.M."/>
            <person name="Amores F."/>
            <person name="Phillips W."/>
            <person name="Marelli J.P."/>
            <person name="May G.D."/>
            <person name="Shapiro H."/>
            <person name="Ma J."/>
            <person name="Bustamante C.D."/>
            <person name="Schnell R.J."/>
            <person name="Main D."/>
            <person name="Gilbert D."/>
            <person name="Parida L."/>
            <person name="Kuhn D.N."/>
        </authorList>
    </citation>
    <scope>NUCLEOTIDE SEQUENCE [LARGE SCALE GENOMIC DNA]</scope>
    <source>
        <strain evidence="2">cv. Matina 1-6</strain>
    </source>
</reference>
<proteinExistence type="predicted"/>
<evidence type="ECO:0000313" key="1">
    <source>
        <dbReference type="EMBL" id="EOY21813.1"/>
    </source>
</evidence>
<organism evidence="1 2">
    <name type="scientific">Theobroma cacao</name>
    <name type="common">Cacao</name>
    <name type="synonym">Cocoa</name>
    <dbReference type="NCBI Taxonomy" id="3641"/>
    <lineage>
        <taxon>Eukaryota</taxon>
        <taxon>Viridiplantae</taxon>
        <taxon>Streptophyta</taxon>
        <taxon>Embryophyta</taxon>
        <taxon>Tracheophyta</taxon>
        <taxon>Spermatophyta</taxon>
        <taxon>Magnoliopsida</taxon>
        <taxon>eudicotyledons</taxon>
        <taxon>Gunneridae</taxon>
        <taxon>Pentapetalae</taxon>
        <taxon>rosids</taxon>
        <taxon>malvids</taxon>
        <taxon>Malvales</taxon>
        <taxon>Malvaceae</taxon>
        <taxon>Byttnerioideae</taxon>
        <taxon>Theobroma</taxon>
    </lineage>
</organism>
<dbReference type="HOGENOM" id="CLU_2578679_0_0_1"/>
<dbReference type="Proteomes" id="UP000026915">
    <property type="component" value="Chromosome 3"/>
</dbReference>
<keyword evidence="2" id="KW-1185">Reference proteome</keyword>
<evidence type="ECO:0000313" key="2">
    <source>
        <dbReference type="Proteomes" id="UP000026915"/>
    </source>
</evidence>
<gene>
    <name evidence="1" type="ORF">TCM_013944</name>
</gene>
<name>A0A061FXN0_THECC</name>
<dbReference type="AlphaFoldDB" id="A0A061FXN0"/>
<sequence length="81" mass="8899">MKSIKSESGPYEKISPHHPFQIASRLMSVGPAPQQMTTLLSSESQPVGAWRLNCLLQRHTYISGKACGLRKGNIGQSHLIL</sequence>
<dbReference type="Gramene" id="EOY21813">
    <property type="protein sequence ID" value="EOY21813"/>
    <property type="gene ID" value="TCM_013944"/>
</dbReference>